<accession>A0A0D9W5P3</accession>
<keyword evidence="4" id="KW-1185">Reference proteome</keyword>
<name>A0A0D9W5P3_9ORYZ</name>
<dbReference type="AlphaFoldDB" id="A0A0D9W5P3"/>
<dbReference type="Proteomes" id="UP000032180">
    <property type="component" value="Chromosome 4"/>
</dbReference>
<sequence>MHRIFRPSRSLLSCMVSGPPRGWLPTLARRVASVRGTLNPSLRHVYRFSYGSRNKASGSGVEGEELGKPDRRRLVPSPNDPIHTSKNNVISMDKHFPITRGMYNEENRVAIMEFITRYGHGHPTNVEEDESKIADAIYGDEDVFRTSVEVTGGKQYSRETVKELIDGEQDARDERAVEVSEDNGYEEFNDRFDNFPSDGSIPWMALEMSSHRDGSIYNDTFVSRWKQDYRITDRNETWLEAMRLSCPSKDCILMGGTCRTHTAHRMLQICSIKLVETPVVDSSIELYGYIAARDRRNPLLNYIVNIGRDNPIIVEQGSLIEMTGPKRGIDLSRAVLIEYDMRIKRGKREEDDLQLIDGVSHVDEILSPSVPVTNRIQGDCGAINITRVCLDYAFEATVEVVISQVHTSFNLCLSCFTSGLHEEIQLFDGVIGESRGLRRHVLAVSKHKCLDLKFKVGLGSECFTEHCQSFKATNHGCASEQIKIEFASIFMRVTWSAMK</sequence>
<evidence type="ECO:0000313" key="3">
    <source>
        <dbReference type="EnsemblPlants" id="LPERR04G11360.1"/>
    </source>
</evidence>
<reference evidence="4" key="2">
    <citation type="submission" date="2013-12" db="EMBL/GenBank/DDBJ databases">
        <authorList>
            <person name="Yu Y."/>
            <person name="Lee S."/>
            <person name="de Baynast K."/>
            <person name="Wissotski M."/>
            <person name="Liu L."/>
            <person name="Talag J."/>
            <person name="Goicoechea J."/>
            <person name="Angelova A."/>
            <person name="Jetty R."/>
            <person name="Kudrna D."/>
            <person name="Golser W."/>
            <person name="Rivera L."/>
            <person name="Zhang J."/>
            <person name="Wing R."/>
        </authorList>
    </citation>
    <scope>NUCLEOTIDE SEQUENCE</scope>
</reference>
<evidence type="ECO:0000259" key="2">
    <source>
        <dbReference type="Pfam" id="PF20241"/>
    </source>
</evidence>
<reference evidence="3 4" key="1">
    <citation type="submission" date="2012-08" db="EMBL/GenBank/DDBJ databases">
        <title>Oryza genome evolution.</title>
        <authorList>
            <person name="Wing R.A."/>
        </authorList>
    </citation>
    <scope>NUCLEOTIDE SEQUENCE</scope>
</reference>
<organism evidence="3 4">
    <name type="scientific">Leersia perrieri</name>
    <dbReference type="NCBI Taxonomy" id="77586"/>
    <lineage>
        <taxon>Eukaryota</taxon>
        <taxon>Viridiplantae</taxon>
        <taxon>Streptophyta</taxon>
        <taxon>Embryophyta</taxon>
        <taxon>Tracheophyta</taxon>
        <taxon>Spermatophyta</taxon>
        <taxon>Magnoliopsida</taxon>
        <taxon>Liliopsida</taxon>
        <taxon>Poales</taxon>
        <taxon>Poaceae</taxon>
        <taxon>BOP clade</taxon>
        <taxon>Oryzoideae</taxon>
        <taxon>Oryzeae</taxon>
        <taxon>Oryzinae</taxon>
        <taxon>Leersia</taxon>
    </lineage>
</organism>
<dbReference type="PANTHER" id="PTHR33065">
    <property type="entry name" value="OS07G0486400 PROTEIN"/>
    <property type="match status" value="1"/>
</dbReference>
<dbReference type="HOGENOM" id="CLU_034147_5_1_1"/>
<dbReference type="STRING" id="77586.A0A0D9W5P3"/>
<dbReference type="EnsemblPlants" id="LPERR04G11360.1">
    <property type="protein sequence ID" value="LPERR04G11360.1"/>
    <property type="gene ID" value="LPERR04G11360"/>
</dbReference>
<evidence type="ECO:0000256" key="1">
    <source>
        <dbReference type="SAM" id="MobiDB-lite"/>
    </source>
</evidence>
<evidence type="ECO:0000313" key="4">
    <source>
        <dbReference type="Proteomes" id="UP000032180"/>
    </source>
</evidence>
<dbReference type="eggNOG" id="ENOG502R69H">
    <property type="taxonomic scope" value="Eukaryota"/>
</dbReference>
<dbReference type="PANTHER" id="PTHR33065:SF95">
    <property type="entry name" value="OS07G0646300 PROTEIN"/>
    <property type="match status" value="1"/>
</dbReference>
<reference evidence="3" key="3">
    <citation type="submission" date="2015-04" db="UniProtKB">
        <authorList>
            <consortium name="EnsemblPlants"/>
        </authorList>
    </citation>
    <scope>IDENTIFICATION</scope>
</reference>
<protein>
    <recommendedName>
        <fullName evidence="2">DUF6598 domain-containing protein</fullName>
    </recommendedName>
</protein>
<feature type="region of interest" description="Disordered" evidence="1">
    <location>
        <begin position="54"/>
        <end position="87"/>
    </location>
</feature>
<dbReference type="InterPro" id="IPR046533">
    <property type="entry name" value="DUF6598"/>
</dbReference>
<feature type="domain" description="DUF6598" evidence="2">
    <location>
        <begin position="266"/>
        <end position="493"/>
    </location>
</feature>
<dbReference type="Gramene" id="LPERR04G11360.1">
    <property type="protein sequence ID" value="LPERR04G11360.1"/>
    <property type="gene ID" value="LPERR04G11360"/>
</dbReference>
<proteinExistence type="predicted"/>
<dbReference type="Pfam" id="PF20241">
    <property type="entry name" value="DUF6598"/>
    <property type="match status" value="1"/>
</dbReference>